<dbReference type="AlphaFoldDB" id="A0A0E9M0M5"/>
<sequence length="96" mass="11310">MEQIKHINKRERVIGFIYVSLLFMVACGLSLFFLFRHHQELLTIPEKALIIKKMERIHQFQDIQTRQAAICDSVFTKIVRYNPALMPVTKKTISSF</sequence>
<feature type="transmembrane region" description="Helical" evidence="1">
    <location>
        <begin position="12"/>
        <end position="35"/>
    </location>
</feature>
<protein>
    <submittedName>
        <fullName evidence="2">Uncharacterized protein</fullName>
    </submittedName>
</protein>
<name>A0A0E9M0M5_9BACT</name>
<reference evidence="2 3" key="1">
    <citation type="journal article" date="2015" name="Microbes Environ.">
        <title>Distribution and evolution of nitrogen fixation genes in the phylum bacteroidetes.</title>
        <authorList>
            <person name="Inoue J."/>
            <person name="Oshima K."/>
            <person name="Suda W."/>
            <person name="Sakamoto M."/>
            <person name="Iino T."/>
            <person name="Noda S."/>
            <person name="Hongoh Y."/>
            <person name="Hattori M."/>
            <person name="Ohkuma M."/>
        </authorList>
    </citation>
    <scope>NUCLEOTIDE SEQUENCE [LARGE SCALE GENOMIC DNA]</scope>
    <source>
        <strain evidence="2">JCM 15548</strain>
    </source>
</reference>
<dbReference type="InterPro" id="IPR039449">
    <property type="entry name" value="TssO"/>
</dbReference>
<keyword evidence="1" id="KW-1133">Transmembrane helix</keyword>
<organism evidence="2 3">
    <name type="scientific">Geofilum rubicundum JCM 15548</name>
    <dbReference type="NCBI Taxonomy" id="1236989"/>
    <lineage>
        <taxon>Bacteria</taxon>
        <taxon>Pseudomonadati</taxon>
        <taxon>Bacteroidota</taxon>
        <taxon>Bacteroidia</taxon>
        <taxon>Marinilabiliales</taxon>
        <taxon>Marinilabiliaceae</taxon>
        <taxon>Geofilum</taxon>
    </lineage>
</organism>
<dbReference type="OrthoDB" id="666176at2"/>
<evidence type="ECO:0000256" key="1">
    <source>
        <dbReference type="SAM" id="Phobius"/>
    </source>
</evidence>
<dbReference type="STRING" id="1236989.JCM15548_13384"/>
<comment type="caution">
    <text evidence="2">The sequence shown here is derived from an EMBL/GenBank/DDBJ whole genome shotgun (WGS) entry which is preliminary data.</text>
</comment>
<proteinExistence type="predicted"/>
<accession>A0A0E9M0M5</accession>
<keyword evidence="3" id="KW-1185">Reference proteome</keyword>
<dbReference type="Proteomes" id="UP000032900">
    <property type="component" value="Unassembled WGS sequence"/>
</dbReference>
<dbReference type="EMBL" id="BAZW01000036">
    <property type="protein sequence ID" value="GAO31049.1"/>
    <property type="molecule type" value="Genomic_DNA"/>
</dbReference>
<gene>
    <name evidence="2" type="ORF">JCM15548_13384</name>
</gene>
<evidence type="ECO:0000313" key="3">
    <source>
        <dbReference type="Proteomes" id="UP000032900"/>
    </source>
</evidence>
<keyword evidence="1" id="KW-0472">Membrane</keyword>
<keyword evidence="1" id="KW-0812">Transmembrane</keyword>
<dbReference type="Pfam" id="PF17561">
    <property type="entry name" value="TssO"/>
    <property type="match status" value="1"/>
</dbReference>
<evidence type="ECO:0000313" key="2">
    <source>
        <dbReference type="EMBL" id="GAO31049.1"/>
    </source>
</evidence>
<dbReference type="PROSITE" id="PS51257">
    <property type="entry name" value="PROKAR_LIPOPROTEIN"/>
    <property type="match status" value="1"/>
</dbReference>